<sequence length="219" mass="23282">MSRALFRRQRRTTPWLALGGMSGFALLALGFAHPPVSTLDAELGQALFAWRDGALAQACVALARLFDGLGHAPVQAAWVVLIAVLLASLGGDRPAAGVLVMAMLGQWGVNQLGKTLIDRPRPQLDPQLYTVGASFPSGHAMSATVLYGFLLLWLWPRCRPGLRPWLALAAIGWIAAQALARPLLGAHYLSDVLAGVALGLACLAPAHAWLTQRDSHAFA</sequence>
<reference evidence="3 4" key="1">
    <citation type="submission" date="2018-05" db="EMBL/GenBank/DDBJ databases">
        <title>Genomic Encyclopedia of Type Strains, Phase IV (KMG-IV): sequencing the most valuable type-strain genomes for metagenomic binning, comparative biology and taxonomic classification.</title>
        <authorList>
            <person name="Goeker M."/>
        </authorList>
    </citation>
    <scope>NUCLEOTIDE SEQUENCE [LARGE SCALE GENOMIC DNA]</scope>
    <source>
        <strain evidence="3 4">DSM 29661</strain>
    </source>
</reference>
<comment type="caution">
    <text evidence="3">The sequence shown here is derived from an EMBL/GenBank/DDBJ whole genome shotgun (WGS) entry which is preliminary data.</text>
</comment>
<feature type="transmembrane region" description="Helical" evidence="1">
    <location>
        <begin position="162"/>
        <end position="180"/>
    </location>
</feature>
<evidence type="ECO:0000313" key="3">
    <source>
        <dbReference type="EMBL" id="PXX75880.1"/>
    </source>
</evidence>
<keyword evidence="1" id="KW-0472">Membrane</keyword>
<dbReference type="PANTHER" id="PTHR14969">
    <property type="entry name" value="SPHINGOSINE-1-PHOSPHATE PHOSPHOHYDROLASE"/>
    <property type="match status" value="1"/>
</dbReference>
<dbReference type="Gene3D" id="1.20.144.10">
    <property type="entry name" value="Phosphatidic acid phosphatase type 2/haloperoxidase"/>
    <property type="match status" value="1"/>
</dbReference>
<dbReference type="RefSeq" id="WP_110391775.1">
    <property type="nucleotide sequence ID" value="NZ_QJKI01000024.1"/>
</dbReference>
<dbReference type="OrthoDB" id="9780918at2"/>
<dbReference type="SMART" id="SM00014">
    <property type="entry name" value="acidPPc"/>
    <property type="match status" value="1"/>
</dbReference>
<organism evidence="3 4">
    <name type="scientific">Rivihabitans pingtungensis</name>
    <dbReference type="NCBI Taxonomy" id="1054498"/>
    <lineage>
        <taxon>Bacteria</taxon>
        <taxon>Pseudomonadati</taxon>
        <taxon>Pseudomonadota</taxon>
        <taxon>Betaproteobacteria</taxon>
        <taxon>Neisseriales</taxon>
        <taxon>Aquaspirillaceae</taxon>
        <taxon>Rivihabitans</taxon>
    </lineage>
</organism>
<dbReference type="AlphaFoldDB" id="A0A318KF29"/>
<proteinExistence type="predicted"/>
<evidence type="ECO:0000313" key="4">
    <source>
        <dbReference type="Proteomes" id="UP000247555"/>
    </source>
</evidence>
<dbReference type="EMBL" id="QJKI01000024">
    <property type="protein sequence ID" value="PXX75880.1"/>
    <property type="molecule type" value="Genomic_DNA"/>
</dbReference>
<evidence type="ECO:0000256" key="1">
    <source>
        <dbReference type="SAM" id="Phobius"/>
    </source>
</evidence>
<dbReference type="SUPFAM" id="SSF48317">
    <property type="entry name" value="Acid phosphatase/Vanadium-dependent haloperoxidase"/>
    <property type="match status" value="1"/>
</dbReference>
<feature type="transmembrane region" description="Helical" evidence="1">
    <location>
        <begin position="192"/>
        <end position="210"/>
    </location>
</feature>
<dbReference type="PANTHER" id="PTHR14969:SF13">
    <property type="entry name" value="AT30094P"/>
    <property type="match status" value="1"/>
</dbReference>
<dbReference type="CDD" id="cd03392">
    <property type="entry name" value="PAP2_like_2"/>
    <property type="match status" value="1"/>
</dbReference>
<name>A0A318KF29_9NEIS</name>
<protein>
    <submittedName>
        <fullName evidence="3">Undecaprenyl-diphosphatase</fullName>
    </submittedName>
</protein>
<feature type="transmembrane region" description="Helical" evidence="1">
    <location>
        <begin position="96"/>
        <end position="113"/>
    </location>
</feature>
<keyword evidence="1" id="KW-0812">Transmembrane</keyword>
<feature type="domain" description="Phosphatidic acid phosphatase type 2/haloperoxidase" evidence="2">
    <location>
        <begin position="96"/>
        <end position="207"/>
    </location>
</feature>
<keyword evidence="4" id="KW-1185">Reference proteome</keyword>
<gene>
    <name evidence="3" type="ORF">DFR34_12420</name>
</gene>
<keyword evidence="1" id="KW-1133">Transmembrane helix</keyword>
<dbReference type="Proteomes" id="UP000247555">
    <property type="component" value="Unassembled WGS sequence"/>
</dbReference>
<feature type="transmembrane region" description="Helical" evidence="1">
    <location>
        <begin position="72"/>
        <end position="89"/>
    </location>
</feature>
<dbReference type="InterPro" id="IPR036938">
    <property type="entry name" value="PAP2/HPO_sf"/>
</dbReference>
<evidence type="ECO:0000259" key="2">
    <source>
        <dbReference type="SMART" id="SM00014"/>
    </source>
</evidence>
<dbReference type="InterPro" id="IPR000326">
    <property type="entry name" value="PAP2/HPO"/>
</dbReference>
<dbReference type="Pfam" id="PF01569">
    <property type="entry name" value="PAP2"/>
    <property type="match status" value="1"/>
</dbReference>
<accession>A0A318KF29</accession>
<feature type="transmembrane region" description="Helical" evidence="1">
    <location>
        <begin position="133"/>
        <end position="155"/>
    </location>
</feature>